<evidence type="ECO:0000313" key="3">
    <source>
        <dbReference type="Proteomes" id="UP000320580"/>
    </source>
</evidence>
<dbReference type="Gene3D" id="3.50.50.60">
    <property type="entry name" value="FAD/NAD(P)-binding domain"/>
    <property type="match status" value="1"/>
</dbReference>
<dbReference type="OrthoDB" id="3356051at2"/>
<dbReference type="EMBL" id="CP042266">
    <property type="protein sequence ID" value="QDY80426.1"/>
    <property type="molecule type" value="Genomic_DNA"/>
</dbReference>
<dbReference type="AlphaFoldDB" id="A0A5B8JG10"/>
<dbReference type="Gene3D" id="3.30.9.10">
    <property type="entry name" value="D-Amino Acid Oxidase, subunit A, domain 2"/>
    <property type="match status" value="1"/>
</dbReference>
<dbReference type="GO" id="GO:0071949">
    <property type="term" value="F:FAD binding"/>
    <property type="evidence" value="ECO:0007669"/>
    <property type="project" value="InterPro"/>
</dbReference>
<reference evidence="2 3" key="1">
    <citation type="submission" date="2019-07" db="EMBL/GenBank/DDBJ databases">
        <authorList>
            <person name="Zhu P."/>
        </authorList>
    </citation>
    <scope>NUCLEOTIDE SEQUENCE [LARGE SCALE GENOMIC DNA]</scope>
    <source>
        <strain evidence="2 3">SSL-25</strain>
    </source>
</reference>
<dbReference type="PANTHER" id="PTHR46865">
    <property type="entry name" value="OXIDOREDUCTASE-RELATED"/>
    <property type="match status" value="1"/>
</dbReference>
<evidence type="ECO:0000259" key="1">
    <source>
        <dbReference type="Pfam" id="PF01494"/>
    </source>
</evidence>
<proteinExistence type="predicted"/>
<dbReference type="Pfam" id="PF01494">
    <property type="entry name" value="FAD_binding_3"/>
    <property type="match status" value="1"/>
</dbReference>
<dbReference type="Proteomes" id="UP000320580">
    <property type="component" value="Chromosome"/>
</dbReference>
<sequence length="410" mass="45041">MRQLMRQLKVLVSGASIAGPALALWLARYGAAVTVVERWPELRTGGQLVDLRGVAREVIRRMGVEADIRAASEDNFGLSFVDGRGRSKGKVRADQFGGDGPVAEIEILRGSLSRVLHEGSRDHVDYRFGDRITSVRDEGAKVRVEFETGPAESFDVVVGADGLHSELREMLFGPEARYVRHIGAYVSFWTARNHLDLKDWTVVYSEPDRSIGMRSILGSTKVMAFLTFRGEAPSYDWRDTDAQKRIAKARAYGMGWEAAALLAQIDTAPDFYFDTCSQVNLPAWSAGRVGLVGDAAYCASPLSGHGATIAMVGAYVLAGELARTPDDITGAFARYEAGLRPWVEWIQRSAPGQGKVMTPRTRHGIALRNGVTRLAGHLPRKDLLLRNTVRMSNSMVLDDYSRYAVAAVRP</sequence>
<dbReference type="InterPro" id="IPR051704">
    <property type="entry name" value="FAD_aromatic-hydroxylase"/>
</dbReference>
<feature type="domain" description="FAD-binding" evidence="1">
    <location>
        <begin position="8"/>
        <end position="323"/>
    </location>
</feature>
<dbReference type="PANTHER" id="PTHR46865:SF2">
    <property type="entry name" value="MONOOXYGENASE"/>
    <property type="match status" value="1"/>
</dbReference>
<dbReference type="KEGG" id="sqz:FQU76_32290"/>
<evidence type="ECO:0000313" key="2">
    <source>
        <dbReference type="EMBL" id="QDY80426.1"/>
    </source>
</evidence>
<gene>
    <name evidence="2" type="ORF">FQU76_32290</name>
</gene>
<dbReference type="PRINTS" id="PR00420">
    <property type="entry name" value="RNGMNOXGNASE"/>
</dbReference>
<name>A0A5B8JG10_9ACTN</name>
<keyword evidence="3" id="KW-1185">Reference proteome</keyword>
<dbReference type="InterPro" id="IPR002938">
    <property type="entry name" value="FAD-bd"/>
</dbReference>
<accession>A0A5B8JG10</accession>
<protein>
    <submittedName>
        <fullName evidence="2">FAD-dependent oxidoreductase</fullName>
    </submittedName>
</protein>
<dbReference type="SUPFAM" id="SSF51905">
    <property type="entry name" value="FAD/NAD(P)-binding domain"/>
    <property type="match status" value="1"/>
</dbReference>
<organism evidence="2 3">
    <name type="scientific">Streptomyces qinzhouensis</name>
    <dbReference type="NCBI Taxonomy" id="2599401"/>
    <lineage>
        <taxon>Bacteria</taxon>
        <taxon>Bacillati</taxon>
        <taxon>Actinomycetota</taxon>
        <taxon>Actinomycetes</taxon>
        <taxon>Kitasatosporales</taxon>
        <taxon>Streptomycetaceae</taxon>
        <taxon>Streptomyces</taxon>
    </lineage>
</organism>
<dbReference type="InterPro" id="IPR036188">
    <property type="entry name" value="FAD/NAD-bd_sf"/>
</dbReference>